<dbReference type="InterPro" id="IPR004646">
    <property type="entry name" value="Fe-S_hydro-lyase_TtdA-typ_cat"/>
</dbReference>
<comment type="caution">
    <text evidence="15">The sequence shown here is derived from an EMBL/GenBank/DDBJ whole genome shotgun (WGS) entry which is preliminary data.</text>
</comment>
<keyword evidence="7" id="KW-0816">Tricarboxylic acid cycle</keyword>
<keyword evidence="10 12" id="KW-0411">Iron-sulfur</keyword>
<dbReference type="InterPro" id="IPR011167">
    <property type="entry name" value="Fe_dep_fumarate_hydratase"/>
</dbReference>
<keyword evidence="6 12" id="KW-0004">4Fe-4S</keyword>
<evidence type="ECO:0000256" key="4">
    <source>
        <dbReference type="ARBA" id="ARBA00008876"/>
    </source>
</evidence>
<dbReference type="InterPro" id="IPR004647">
    <property type="entry name" value="Fe-S_hydro-lyase_TtdB-typ_cat"/>
</dbReference>
<protein>
    <recommendedName>
        <fullName evidence="12">Fumarate hydratase class I</fullName>
        <ecNumber evidence="12">4.2.1.2</ecNumber>
    </recommendedName>
</protein>
<dbReference type="Pfam" id="PF05681">
    <property type="entry name" value="Fumerase"/>
    <property type="match status" value="1"/>
</dbReference>
<dbReference type="PIRSF" id="PIRSF001394">
    <property type="entry name" value="Fe_dep_fumar_hy"/>
    <property type="match status" value="1"/>
</dbReference>
<sequence>MPDFAYTDLLPLGEDPTTYRLLTSEGVSTFEAGGRTFLQVEPEALRLLAAEAMHDISHYLRPTHLAQLRRILDDPQASPNDRFVALDLLKNANIAAAGVLPMCQDTGTAIVMGKRGQQVLTSGGDEEALSHGIFDAYTKLNLRYSQMAPLTMWDEKNTGSNLPAQIELYATDGGAYKFLFMAKGGGSANKSFLYQETKAVLNEASMMRFLEEKIRSLGTAACPPYHLAIVVGGTSAEFALKTAKYASAHYLDELPASGSPAGHGFRDKELEQQVFELTQRIGIGAQFGGKYFCHDVRVVRLPRHGASCPVAIAVSCSADRQALAKITAEGVFLEQLETDPARFLPETTDEHLDDDVVRVDLNRPMAEIRAELTKYPVKTRLSLSGPLVVARDIAHAKIKERLDAGEGMPGYLRDHAVYYAGPAKTPEGYASGSFGPTTAGRMDAYVDQFQAAGGSLVMLAKGNRSQQVTNACATHGGFYLGSIGGPAARLAQDCIKKVEVLEYAELGMEAVWKIEVEDFPAFVVVDDKGNDFFQDPTPSPTFTSIPLRPGA</sequence>
<dbReference type="InterPro" id="IPR051208">
    <property type="entry name" value="Class-I_Fumarase/Tartrate_DH"/>
</dbReference>
<accession>A0ABV8HL07</accession>
<evidence type="ECO:0000256" key="12">
    <source>
        <dbReference type="PIRNR" id="PIRNR001394"/>
    </source>
</evidence>
<comment type="function">
    <text evidence="12">Catalyzes the reversible hydration of fumarate to (S)-malate.</text>
</comment>
<evidence type="ECO:0000256" key="7">
    <source>
        <dbReference type="ARBA" id="ARBA00022532"/>
    </source>
</evidence>
<dbReference type="PANTHER" id="PTHR30389">
    <property type="entry name" value="FUMARATE HYDRATASE-RELATED"/>
    <property type="match status" value="1"/>
</dbReference>
<dbReference type="Gene3D" id="3.20.130.10">
    <property type="entry name" value="Fe-S hydro-lyase, tartrate dehydratase beta-type, catalytic domain"/>
    <property type="match status" value="1"/>
</dbReference>
<keyword evidence="11 12" id="KW-0456">Lyase</keyword>
<comment type="pathway">
    <text evidence="3">Carbohydrate metabolism; tricarboxylic acid cycle; (S)-malate from fumarate: step 1/1.</text>
</comment>
<dbReference type="Proteomes" id="UP001595765">
    <property type="component" value="Unassembled WGS sequence"/>
</dbReference>
<dbReference type="InterPro" id="IPR020557">
    <property type="entry name" value="Fumarate_lyase_CS"/>
</dbReference>
<evidence type="ECO:0000259" key="14">
    <source>
        <dbReference type="Pfam" id="PF05683"/>
    </source>
</evidence>
<evidence type="ECO:0000256" key="5">
    <source>
        <dbReference type="ARBA" id="ARBA00011738"/>
    </source>
</evidence>
<dbReference type="RefSeq" id="WP_386429796.1">
    <property type="nucleotide sequence ID" value="NZ_JBHSBB010000010.1"/>
</dbReference>
<proteinExistence type="inferred from homology"/>
<evidence type="ECO:0000256" key="1">
    <source>
        <dbReference type="ARBA" id="ARBA00000929"/>
    </source>
</evidence>
<dbReference type="GO" id="GO:0004333">
    <property type="term" value="F:fumarate hydratase activity"/>
    <property type="evidence" value="ECO:0007669"/>
    <property type="project" value="UniProtKB-EC"/>
</dbReference>
<evidence type="ECO:0000256" key="11">
    <source>
        <dbReference type="ARBA" id="ARBA00023239"/>
    </source>
</evidence>
<comment type="subunit">
    <text evidence="5 12">Homodimer.</text>
</comment>
<name>A0ABV8HL07_9ACTN</name>
<dbReference type="InterPro" id="IPR036660">
    <property type="entry name" value="Fe-S_hydroAse_TtdB_cat_sf"/>
</dbReference>
<evidence type="ECO:0000256" key="6">
    <source>
        <dbReference type="ARBA" id="ARBA00022485"/>
    </source>
</evidence>
<reference evidence="16" key="1">
    <citation type="journal article" date="2019" name="Int. J. Syst. Evol. Microbiol.">
        <title>The Global Catalogue of Microorganisms (GCM) 10K type strain sequencing project: providing services to taxonomists for standard genome sequencing and annotation.</title>
        <authorList>
            <consortium name="The Broad Institute Genomics Platform"/>
            <consortium name="The Broad Institute Genome Sequencing Center for Infectious Disease"/>
            <person name="Wu L."/>
            <person name="Ma J."/>
        </authorList>
    </citation>
    <scope>NUCLEOTIDE SEQUENCE [LARGE SCALE GENOMIC DNA]</scope>
    <source>
        <strain evidence="16">CGMCC 4.7237</strain>
    </source>
</reference>
<organism evidence="15 16">
    <name type="scientific">Streptomyces polygonati</name>
    <dbReference type="NCBI Taxonomy" id="1617087"/>
    <lineage>
        <taxon>Bacteria</taxon>
        <taxon>Bacillati</taxon>
        <taxon>Actinomycetota</taxon>
        <taxon>Actinomycetes</taxon>
        <taxon>Kitasatosporales</taxon>
        <taxon>Streptomycetaceae</taxon>
        <taxon>Streptomyces</taxon>
    </lineage>
</organism>
<dbReference type="NCBIfam" id="TIGR00722">
    <property type="entry name" value="ttdA_fumA_fumB"/>
    <property type="match status" value="1"/>
</dbReference>
<dbReference type="SUPFAM" id="SSF117457">
    <property type="entry name" value="FumA C-terminal domain-like"/>
    <property type="match status" value="1"/>
</dbReference>
<evidence type="ECO:0000256" key="8">
    <source>
        <dbReference type="ARBA" id="ARBA00022723"/>
    </source>
</evidence>
<dbReference type="NCBIfam" id="TIGR00723">
    <property type="entry name" value="ttdB_fumA_fumB"/>
    <property type="match status" value="1"/>
</dbReference>
<evidence type="ECO:0000256" key="9">
    <source>
        <dbReference type="ARBA" id="ARBA00023004"/>
    </source>
</evidence>
<dbReference type="Pfam" id="PF05683">
    <property type="entry name" value="Fumerase_C"/>
    <property type="match status" value="1"/>
</dbReference>
<evidence type="ECO:0000313" key="16">
    <source>
        <dbReference type="Proteomes" id="UP001595765"/>
    </source>
</evidence>
<dbReference type="EMBL" id="JBHSBB010000010">
    <property type="protein sequence ID" value="MFC4032693.1"/>
    <property type="molecule type" value="Genomic_DNA"/>
</dbReference>
<dbReference type="PROSITE" id="PS00163">
    <property type="entry name" value="FUMARATE_LYASES"/>
    <property type="match status" value="1"/>
</dbReference>
<feature type="domain" description="Fe-S hydro-lyase tartrate dehydratase alpha-type catalytic" evidence="13">
    <location>
        <begin position="49"/>
        <end position="324"/>
    </location>
</feature>
<feature type="domain" description="Fe-S hydro-lyase tartrate dehydratase beta-type catalytic" evidence="14">
    <location>
        <begin position="330"/>
        <end position="535"/>
    </location>
</feature>
<keyword evidence="8 12" id="KW-0479">Metal-binding</keyword>
<gene>
    <name evidence="15" type="ORF">ACFO3J_14515</name>
</gene>
<evidence type="ECO:0000256" key="10">
    <source>
        <dbReference type="ARBA" id="ARBA00023014"/>
    </source>
</evidence>
<evidence type="ECO:0000313" key="15">
    <source>
        <dbReference type="EMBL" id="MFC4032693.1"/>
    </source>
</evidence>
<dbReference type="PANTHER" id="PTHR30389:SF0">
    <property type="entry name" value="FUMARATE HYDRATASE CLASS I, AEROBIC"/>
    <property type="match status" value="1"/>
</dbReference>
<keyword evidence="9 12" id="KW-0408">Iron</keyword>
<comment type="cofactor">
    <cofactor evidence="2 12">
        <name>[4Fe-4S] cluster</name>
        <dbReference type="ChEBI" id="CHEBI:49883"/>
    </cofactor>
</comment>
<keyword evidence="16" id="KW-1185">Reference proteome</keyword>
<dbReference type="EC" id="4.2.1.2" evidence="12"/>
<comment type="similarity">
    <text evidence="4 12">Belongs to the class-I fumarase family.</text>
</comment>
<evidence type="ECO:0000259" key="13">
    <source>
        <dbReference type="Pfam" id="PF05681"/>
    </source>
</evidence>
<evidence type="ECO:0000256" key="2">
    <source>
        <dbReference type="ARBA" id="ARBA00001966"/>
    </source>
</evidence>
<evidence type="ECO:0000256" key="3">
    <source>
        <dbReference type="ARBA" id="ARBA00004859"/>
    </source>
</evidence>
<comment type="catalytic activity">
    <reaction evidence="1 12">
        <text>(S)-malate = fumarate + H2O</text>
        <dbReference type="Rhea" id="RHEA:12460"/>
        <dbReference type="ChEBI" id="CHEBI:15377"/>
        <dbReference type="ChEBI" id="CHEBI:15589"/>
        <dbReference type="ChEBI" id="CHEBI:29806"/>
        <dbReference type="EC" id="4.2.1.2"/>
    </reaction>
</comment>